<dbReference type="NCBIfam" id="NF047539">
    <property type="entry name" value="XAC2610_fam"/>
    <property type="match status" value="1"/>
</dbReference>
<sequence>MMKKLFLVFATPFLSNCAIAQYKLADHSSSEKYEAKINVENCIDGLCSGKATIILSDKITGKEIQTFRSNDLDFSLKTNQDPKTSTVELGKYQSPLIFGDFNFDGNEDIAIRNGSKSAYNDPSYDVYIFDGKNKFALDKELTTLASSNSGMFKIDRKSKQLSVYKKDGCCYNKTTNYRLDVKKGLLEVSSVIEDSSIGDYVTVITQKLVDGKTKRTIERFKTKEYYKEDN</sequence>
<organism evidence="2 3">
    <name type="scientific">Pedobacter punctiformis</name>
    <dbReference type="NCBI Taxonomy" id="3004097"/>
    <lineage>
        <taxon>Bacteria</taxon>
        <taxon>Pseudomonadati</taxon>
        <taxon>Bacteroidota</taxon>
        <taxon>Sphingobacteriia</taxon>
        <taxon>Sphingobacteriales</taxon>
        <taxon>Sphingobacteriaceae</taxon>
        <taxon>Pedobacter</taxon>
    </lineage>
</organism>
<accession>A0ABT4LCH3</accession>
<feature type="chain" id="PRO_5047294628" description="VCBS repeat-containing protein" evidence="1">
    <location>
        <begin position="21"/>
        <end position="230"/>
    </location>
</feature>
<keyword evidence="1" id="KW-0732">Signal</keyword>
<keyword evidence="3" id="KW-1185">Reference proteome</keyword>
<feature type="signal peptide" evidence="1">
    <location>
        <begin position="1"/>
        <end position="20"/>
    </location>
</feature>
<evidence type="ECO:0008006" key="4">
    <source>
        <dbReference type="Google" id="ProtNLM"/>
    </source>
</evidence>
<evidence type="ECO:0000313" key="2">
    <source>
        <dbReference type="EMBL" id="MCZ4245626.1"/>
    </source>
</evidence>
<protein>
    <recommendedName>
        <fullName evidence="4">VCBS repeat-containing protein</fullName>
    </recommendedName>
</protein>
<proteinExistence type="predicted"/>
<gene>
    <name evidence="2" type="ORF">O0955_16575</name>
</gene>
<comment type="caution">
    <text evidence="2">The sequence shown here is derived from an EMBL/GenBank/DDBJ whole genome shotgun (WGS) entry which is preliminary data.</text>
</comment>
<dbReference type="InterPro" id="IPR028994">
    <property type="entry name" value="Integrin_alpha_N"/>
</dbReference>
<dbReference type="InterPro" id="IPR058087">
    <property type="entry name" value="XAC2610_dom"/>
</dbReference>
<dbReference type="Proteomes" id="UP001144347">
    <property type="component" value="Unassembled WGS sequence"/>
</dbReference>
<evidence type="ECO:0000313" key="3">
    <source>
        <dbReference type="Proteomes" id="UP001144347"/>
    </source>
</evidence>
<name>A0ABT4LCH3_9SPHI</name>
<reference evidence="2" key="1">
    <citation type="submission" date="2022-12" db="EMBL/GenBank/DDBJ databases">
        <title>Genome sequence of HCMS5-2.</title>
        <authorList>
            <person name="Woo H."/>
        </authorList>
    </citation>
    <scope>NUCLEOTIDE SEQUENCE</scope>
    <source>
        <strain evidence="2">HCMS5-2</strain>
    </source>
</reference>
<evidence type="ECO:0000256" key="1">
    <source>
        <dbReference type="SAM" id="SignalP"/>
    </source>
</evidence>
<dbReference type="EMBL" id="JAPWGM010000006">
    <property type="protein sequence ID" value="MCZ4245626.1"/>
    <property type="molecule type" value="Genomic_DNA"/>
</dbReference>
<dbReference type="SUPFAM" id="SSF69318">
    <property type="entry name" value="Integrin alpha N-terminal domain"/>
    <property type="match status" value="1"/>
</dbReference>
<dbReference type="RefSeq" id="WP_269428677.1">
    <property type="nucleotide sequence ID" value="NZ_JAPWGM010000006.1"/>
</dbReference>